<accession>A0A917C2W7</accession>
<dbReference type="EMBL" id="BMCT01000003">
    <property type="protein sequence ID" value="GGF67411.1"/>
    <property type="molecule type" value="Genomic_DNA"/>
</dbReference>
<evidence type="ECO:0000313" key="2">
    <source>
        <dbReference type="EMBL" id="GGF67411.1"/>
    </source>
</evidence>
<sequence>MADASQTQQKPEPSLIVLADILSADPEMPISGERSVDCSVLWRHYSTARDAAELAGDGEMAAVYNLLGGVCTMGLQAGEPLKPFTPLMAWAAGSTPTPLTYRGK</sequence>
<evidence type="ECO:0000313" key="3">
    <source>
        <dbReference type="Proteomes" id="UP000606044"/>
    </source>
</evidence>
<reference evidence="2" key="1">
    <citation type="journal article" date="2014" name="Int. J. Syst. Evol. Microbiol.">
        <title>Complete genome sequence of Corynebacterium casei LMG S-19264T (=DSM 44701T), isolated from a smear-ripened cheese.</title>
        <authorList>
            <consortium name="US DOE Joint Genome Institute (JGI-PGF)"/>
            <person name="Walter F."/>
            <person name="Albersmeier A."/>
            <person name="Kalinowski J."/>
            <person name="Ruckert C."/>
        </authorList>
    </citation>
    <scope>NUCLEOTIDE SEQUENCE</scope>
    <source>
        <strain evidence="2">CCM 7897</strain>
    </source>
</reference>
<dbReference type="Proteomes" id="UP000606044">
    <property type="component" value="Unassembled WGS sequence"/>
</dbReference>
<dbReference type="RefSeq" id="WP_244644401.1">
    <property type="nucleotide sequence ID" value="NZ_BMCT01000003.1"/>
</dbReference>
<organism evidence="2 3">
    <name type="scientific">Azorhizobium oxalatiphilum</name>
    <dbReference type="NCBI Taxonomy" id="980631"/>
    <lineage>
        <taxon>Bacteria</taxon>
        <taxon>Pseudomonadati</taxon>
        <taxon>Pseudomonadota</taxon>
        <taxon>Alphaproteobacteria</taxon>
        <taxon>Hyphomicrobiales</taxon>
        <taxon>Xanthobacteraceae</taxon>
        <taxon>Azorhizobium</taxon>
    </lineage>
</organism>
<keyword evidence="3" id="KW-1185">Reference proteome</keyword>
<feature type="domain" description="DUF7380" evidence="1">
    <location>
        <begin position="16"/>
        <end position="103"/>
    </location>
</feature>
<evidence type="ECO:0000259" key="1">
    <source>
        <dbReference type="Pfam" id="PF24098"/>
    </source>
</evidence>
<dbReference type="AlphaFoldDB" id="A0A917C2W7"/>
<dbReference type="InterPro" id="IPR055804">
    <property type="entry name" value="DUF7380"/>
</dbReference>
<protein>
    <recommendedName>
        <fullName evidence="1">DUF7380 domain-containing protein</fullName>
    </recommendedName>
</protein>
<gene>
    <name evidence="2" type="ORF">GCM10007301_28860</name>
</gene>
<dbReference type="Pfam" id="PF24098">
    <property type="entry name" value="DUF7380"/>
    <property type="match status" value="1"/>
</dbReference>
<name>A0A917C2W7_9HYPH</name>
<comment type="caution">
    <text evidence="2">The sequence shown here is derived from an EMBL/GenBank/DDBJ whole genome shotgun (WGS) entry which is preliminary data.</text>
</comment>
<proteinExistence type="predicted"/>
<reference evidence="2" key="2">
    <citation type="submission" date="2020-09" db="EMBL/GenBank/DDBJ databases">
        <authorList>
            <person name="Sun Q."/>
            <person name="Sedlacek I."/>
        </authorList>
    </citation>
    <scope>NUCLEOTIDE SEQUENCE</scope>
    <source>
        <strain evidence="2">CCM 7897</strain>
    </source>
</reference>